<dbReference type="GO" id="GO:0005975">
    <property type="term" value="P:carbohydrate metabolic process"/>
    <property type="evidence" value="ECO:0007669"/>
    <property type="project" value="InterPro"/>
</dbReference>
<dbReference type="GO" id="GO:0016810">
    <property type="term" value="F:hydrolase activity, acting on carbon-nitrogen (but not peptide) bonds"/>
    <property type="evidence" value="ECO:0007669"/>
    <property type="project" value="InterPro"/>
</dbReference>
<organism evidence="2 3">
    <name type="scientific">Staphylothermus hellenicus (strain DSM 12710 / JCM 10830 / BK20S6-10-b1 / P8)</name>
    <dbReference type="NCBI Taxonomy" id="591019"/>
    <lineage>
        <taxon>Archaea</taxon>
        <taxon>Thermoproteota</taxon>
        <taxon>Thermoprotei</taxon>
        <taxon>Desulfurococcales</taxon>
        <taxon>Desulfurococcaceae</taxon>
        <taxon>Staphylothermus</taxon>
    </lineage>
</organism>
<dbReference type="CDD" id="cd10938">
    <property type="entry name" value="CE4_HpPgdA_like"/>
    <property type="match status" value="1"/>
</dbReference>
<proteinExistence type="predicted"/>
<dbReference type="STRING" id="591019.Shell_0424"/>
<dbReference type="AlphaFoldDB" id="D7DBK8"/>
<dbReference type="InterPro" id="IPR002509">
    <property type="entry name" value="NODB_dom"/>
</dbReference>
<dbReference type="Pfam" id="PF01522">
    <property type="entry name" value="Polysacc_deac_1"/>
    <property type="match status" value="1"/>
</dbReference>
<gene>
    <name evidence="2" type="ordered locus">Shell_0424</name>
</gene>
<evidence type="ECO:0000313" key="3">
    <source>
        <dbReference type="Proteomes" id="UP000002573"/>
    </source>
</evidence>
<dbReference type="HOGENOM" id="CLU_029940_1_1_2"/>
<protein>
    <submittedName>
        <fullName evidence="2">Polysaccharide deacetylase</fullName>
    </submittedName>
</protein>
<name>D7DBK8_STAHD</name>
<reference evidence="3" key="1">
    <citation type="submission" date="2010-05" db="EMBL/GenBank/DDBJ databases">
        <title>Complete sequence of Staphylothermus hellenicus DSM 12710.</title>
        <authorList>
            <consortium name="US DOE Joint Genome Institute"/>
            <person name="Lucas S."/>
            <person name="Copeland A."/>
            <person name="Lapidus A."/>
            <person name="Cheng J.-F."/>
            <person name="Bruce D."/>
            <person name="Goodwin L."/>
            <person name="Pitluck S."/>
            <person name="Davenport K."/>
            <person name="Detter J.C."/>
            <person name="Han C."/>
            <person name="Tapia R."/>
            <person name="Larimer F."/>
            <person name="Land M."/>
            <person name="Hauser L."/>
            <person name="Kyrpides N."/>
            <person name="Mikhailova N."/>
            <person name="Anderson I.J."/>
            <person name="Woyke T."/>
        </authorList>
    </citation>
    <scope>NUCLEOTIDE SEQUENCE [LARGE SCALE GENOMIC DNA]</scope>
    <source>
        <strain evidence="3">DSM 12710 / JCM 10830 / BK20S6-10-b1 / P8</strain>
    </source>
</reference>
<dbReference type="GeneID" id="9233713"/>
<accession>D7DBK8</accession>
<dbReference type="PANTHER" id="PTHR47561:SF1">
    <property type="entry name" value="POLYSACCHARIDE DEACETYLASE FAMILY PROTEIN (AFU_ORTHOLOGUE AFUA_6G05030)"/>
    <property type="match status" value="1"/>
</dbReference>
<dbReference type="PANTHER" id="PTHR47561">
    <property type="entry name" value="POLYSACCHARIDE DEACETYLASE FAMILY PROTEIN (AFU_ORTHOLOGUE AFUA_6G05030)"/>
    <property type="match status" value="1"/>
</dbReference>
<dbReference type="SUPFAM" id="SSF88713">
    <property type="entry name" value="Glycoside hydrolase/deacetylase"/>
    <property type="match status" value="1"/>
</dbReference>
<dbReference type="KEGG" id="shc:Shell_0424"/>
<evidence type="ECO:0000259" key="1">
    <source>
        <dbReference type="PROSITE" id="PS51677"/>
    </source>
</evidence>
<dbReference type="PROSITE" id="PS51677">
    <property type="entry name" value="NODB"/>
    <property type="match status" value="1"/>
</dbReference>
<sequence length="266" mass="31351">MSQQVEFKPPNGYEYVLFLSFDLDVDSAEQYRGSDPVALSRGRFSVRRGLGKVLNVLNKYGLKTTFFVPGWVAATYPQIVKVLVDDGHEIAAHGYIHERFDEFKDIYYEDQLFKRMIESIETFTNHKPIGFRAPYWRFSKNTLSLLFKHGFKYDSSLMDDEYPYIIERNNHFLVELPVDWRLDDWPYLEYYRTLTPRELLDMWIDEIEYASQNHGYVSITMHPQCIGRGARINILDKIVEHAVETNAWIPQGRVLADYVLKNLLEK</sequence>
<reference evidence="2 3" key="2">
    <citation type="journal article" date="2011" name="Stand. Genomic Sci.">
        <title>Complete genome sequence of Staphylothermus hellenicus P8.</title>
        <authorList>
            <person name="Anderson I."/>
            <person name="Wirth R."/>
            <person name="Lucas S."/>
            <person name="Copeland A."/>
            <person name="Lapidus A."/>
            <person name="Cheng J.F."/>
            <person name="Goodwin L."/>
            <person name="Pitluck S."/>
            <person name="Davenport K."/>
            <person name="Detter J.C."/>
            <person name="Han C."/>
            <person name="Tapia R."/>
            <person name="Land M."/>
            <person name="Hauser L."/>
            <person name="Pati A."/>
            <person name="Mikhailova N."/>
            <person name="Woyke T."/>
            <person name="Klenk H.P."/>
            <person name="Kyrpides N."/>
            <person name="Ivanova N."/>
        </authorList>
    </citation>
    <scope>NUCLEOTIDE SEQUENCE [LARGE SCALE GENOMIC DNA]</scope>
    <source>
        <strain evidence="3">DSM 12710 / JCM 10830 / BK20S6-10-b1 / P8</strain>
    </source>
</reference>
<feature type="domain" description="NodB homology" evidence="1">
    <location>
        <begin position="35"/>
        <end position="250"/>
    </location>
</feature>
<keyword evidence="3" id="KW-1185">Reference proteome</keyword>
<dbReference type="InterPro" id="IPR037950">
    <property type="entry name" value="PgdA-like"/>
</dbReference>
<dbReference type="InterPro" id="IPR011330">
    <property type="entry name" value="Glyco_hydro/deAcase_b/a-brl"/>
</dbReference>
<dbReference type="RefSeq" id="WP_013142753.1">
    <property type="nucleotide sequence ID" value="NC_014205.1"/>
</dbReference>
<dbReference type="eggNOG" id="arCOG02876">
    <property type="taxonomic scope" value="Archaea"/>
</dbReference>
<dbReference type="OrthoDB" id="10436at2157"/>
<dbReference type="Proteomes" id="UP000002573">
    <property type="component" value="Chromosome"/>
</dbReference>
<dbReference type="Gene3D" id="3.20.20.370">
    <property type="entry name" value="Glycoside hydrolase/deacetylase"/>
    <property type="match status" value="1"/>
</dbReference>
<dbReference type="EMBL" id="CP002051">
    <property type="protein sequence ID" value="ADI31555.1"/>
    <property type="molecule type" value="Genomic_DNA"/>
</dbReference>
<evidence type="ECO:0000313" key="2">
    <source>
        <dbReference type="EMBL" id="ADI31555.1"/>
    </source>
</evidence>